<organism evidence="2 3">
    <name type="scientific">Chytriomyces confervae</name>
    <dbReference type="NCBI Taxonomy" id="246404"/>
    <lineage>
        <taxon>Eukaryota</taxon>
        <taxon>Fungi</taxon>
        <taxon>Fungi incertae sedis</taxon>
        <taxon>Chytridiomycota</taxon>
        <taxon>Chytridiomycota incertae sedis</taxon>
        <taxon>Chytridiomycetes</taxon>
        <taxon>Chytridiales</taxon>
        <taxon>Chytriomycetaceae</taxon>
        <taxon>Chytriomyces</taxon>
    </lineage>
</organism>
<dbReference type="AlphaFoldDB" id="A0A507ERW8"/>
<keyword evidence="3" id="KW-1185">Reference proteome</keyword>
<sequence>MWALYNRYHHTYTENRAKEERKWVYPLQEPNTHERAKRSKNRNNSVHSQGSDDSNGSSSYTDGLSSISSGASSHPHSEIFEQVRDLNTKLWHRSKLVPVGPSSPSRDEHLRQLFDESVDCMFRHHVSHHALPSNEAAEEINAHLDTNNMTFPHPRLRKTRAIMQSHIGKTGVSFDGMIPFLNLQDQMNILKAKEKQLLLKRWRETWEAVRPPRPGWHEIRGLGFAHEARRARELLESPELQRASQQTRLAILELWRNEVTDRLLFHERSGGDRDPVQLEQLQRIEASMLRANLQHSDAAVALAPWVGSDMRRVTKSVVV</sequence>
<dbReference type="OrthoDB" id="2101380at2759"/>
<accession>A0A507ERW8</accession>
<feature type="compositionally biased region" description="Low complexity" evidence="1">
    <location>
        <begin position="48"/>
        <end position="74"/>
    </location>
</feature>
<protein>
    <submittedName>
        <fullName evidence="2">Uncharacterized protein</fullName>
    </submittedName>
</protein>
<evidence type="ECO:0000313" key="3">
    <source>
        <dbReference type="Proteomes" id="UP000320333"/>
    </source>
</evidence>
<feature type="region of interest" description="Disordered" evidence="1">
    <location>
        <begin position="24"/>
        <end position="76"/>
    </location>
</feature>
<evidence type="ECO:0000256" key="1">
    <source>
        <dbReference type="SAM" id="MobiDB-lite"/>
    </source>
</evidence>
<comment type="caution">
    <text evidence="2">The sequence shown here is derived from an EMBL/GenBank/DDBJ whole genome shotgun (WGS) entry which is preliminary data.</text>
</comment>
<reference evidence="2 3" key="1">
    <citation type="journal article" date="2019" name="Sci. Rep.">
        <title>Comparative genomics of chytrid fungi reveal insights into the obligate biotrophic and pathogenic lifestyle of Synchytrium endobioticum.</title>
        <authorList>
            <person name="van de Vossenberg B.T.L.H."/>
            <person name="Warris S."/>
            <person name="Nguyen H.D.T."/>
            <person name="van Gent-Pelzer M.P.E."/>
            <person name="Joly D.L."/>
            <person name="van de Geest H.C."/>
            <person name="Bonants P.J.M."/>
            <person name="Smith D.S."/>
            <person name="Levesque C.A."/>
            <person name="van der Lee T.A.J."/>
        </authorList>
    </citation>
    <scope>NUCLEOTIDE SEQUENCE [LARGE SCALE GENOMIC DNA]</scope>
    <source>
        <strain evidence="2 3">CBS 675.73</strain>
    </source>
</reference>
<gene>
    <name evidence="2" type="ORF">CcCBS67573_g07946</name>
</gene>
<evidence type="ECO:0000313" key="2">
    <source>
        <dbReference type="EMBL" id="TPX66097.1"/>
    </source>
</evidence>
<dbReference type="Proteomes" id="UP000320333">
    <property type="component" value="Unassembled WGS sequence"/>
</dbReference>
<name>A0A507ERW8_9FUNG</name>
<proteinExistence type="predicted"/>
<dbReference type="EMBL" id="QEAP01000458">
    <property type="protein sequence ID" value="TPX66097.1"/>
    <property type="molecule type" value="Genomic_DNA"/>
</dbReference>